<keyword evidence="2" id="KW-1185">Reference proteome</keyword>
<dbReference type="Gene3D" id="2.120.10.80">
    <property type="entry name" value="Kelch-type beta propeller"/>
    <property type="match status" value="1"/>
</dbReference>
<proteinExistence type="predicted"/>
<protein>
    <recommendedName>
        <fullName evidence="3">Protein kinase domain-containing protein</fullName>
    </recommendedName>
</protein>
<reference evidence="1 2" key="1">
    <citation type="submission" date="2016-11" db="EMBL/GenBank/DDBJ databases">
        <title>The macronuclear genome of Stentor coeruleus: a giant cell with tiny introns.</title>
        <authorList>
            <person name="Slabodnick M."/>
            <person name="Ruby J.G."/>
            <person name="Reiff S.B."/>
            <person name="Swart E.C."/>
            <person name="Gosai S."/>
            <person name="Prabakaran S."/>
            <person name="Witkowska E."/>
            <person name="Larue G.E."/>
            <person name="Fisher S."/>
            <person name="Freeman R.M."/>
            <person name="Gunawardena J."/>
            <person name="Chu W."/>
            <person name="Stover N.A."/>
            <person name="Gregory B.D."/>
            <person name="Nowacki M."/>
            <person name="Derisi J."/>
            <person name="Roy S.W."/>
            <person name="Marshall W.F."/>
            <person name="Sood P."/>
        </authorList>
    </citation>
    <scope>NUCLEOTIDE SEQUENCE [LARGE SCALE GENOMIC DNA]</scope>
    <source>
        <strain evidence="1">WM001</strain>
    </source>
</reference>
<dbReference type="Proteomes" id="UP000187209">
    <property type="component" value="Unassembled WGS sequence"/>
</dbReference>
<dbReference type="SUPFAM" id="SSF56112">
    <property type="entry name" value="Protein kinase-like (PK-like)"/>
    <property type="match status" value="1"/>
</dbReference>
<evidence type="ECO:0000313" key="1">
    <source>
        <dbReference type="EMBL" id="OMJ93891.1"/>
    </source>
</evidence>
<name>A0A1R2CY57_9CILI</name>
<organism evidence="1 2">
    <name type="scientific">Stentor coeruleus</name>
    <dbReference type="NCBI Taxonomy" id="5963"/>
    <lineage>
        <taxon>Eukaryota</taxon>
        <taxon>Sar</taxon>
        <taxon>Alveolata</taxon>
        <taxon>Ciliophora</taxon>
        <taxon>Postciliodesmatophora</taxon>
        <taxon>Heterotrichea</taxon>
        <taxon>Heterotrichida</taxon>
        <taxon>Stentoridae</taxon>
        <taxon>Stentor</taxon>
    </lineage>
</organism>
<accession>A0A1R2CY57</accession>
<gene>
    <name evidence="1" type="ORF">SteCoe_3086</name>
</gene>
<comment type="caution">
    <text evidence="1">The sequence shown here is derived from an EMBL/GenBank/DDBJ whole genome shotgun (WGS) entry which is preliminary data.</text>
</comment>
<dbReference type="Gene3D" id="1.10.510.10">
    <property type="entry name" value="Transferase(Phosphotransferase) domain 1"/>
    <property type="match status" value="1"/>
</dbReference>
<sequence>MDFVHILEQVPTWKASSNTYKVQVTDPENYLAYMVEIVPINQRHLVDTIHKIQPLLSWTENKNFAKVLLAFTYDLKYFILYEYFEQEDRIITFDEAQQYLDNTLDSLDKLYEQGIYHGDICKENLKITPDGIKIVGWKLPKMRTFDPEPDPDWYQVDRDGLRQSLSEITKIPIEDFTIKERPIRAKFIKKAAKVEVSAIEEEKKGVWFINGKFLKIVDEKGISKTVFECKIQKGSSLIIYDGENYSQEECNSLFKGEIVNSGGEDNPYTFQKLSLVTHTWIPLSPLLFPHKHHTSIIYKSQLWIIGGINSSYCEYYSEGSWNQGPSLTESKDNPTCSIYNNILYVFCKGIEKLVDNEWRKIITFEWVGCMGIIESLNRIFILGGRTYSNYNSKVLMFNEENHNIEEFKDGDTGMYGMFGYLVNGKQVVAVNNGGRVKMETLVRDIIQ</sequence>
<dbReference type="InterPro" id="IPR011009">
    <property type="entry name" value="Kinase-like_dom_sf"/>
</dbReference>
<evidence type="ECO:0000313" key="2">
    <source>
        <dbReference type="Proteomes" id="UP000187209"/>
    </source>
</evidence>
<dbReference type="AlphaFoldDB" id="A0A1R2CY57"/>
<evidence type="ECO:0008006" key="3">
    <source>
        <dbReference type="Google" id="ProtNLM"/>
    </source>
</evidence>
<dbReference type="EMBL" id="MPUH01000035">
    <property type="protein sequence ID" value="OMJ93891.1"/>
    <property type="molecule type" value="Genomic_DNA"/>
</dbReference>
<dbReference type="SUPFAM" id="SSF117281">
    <property type="entry name" value="Kelch motif"/>
    <property type="match status" value="1"/>
</dbReference>
<dbReference type="InterPro" id="IPR015915">
    <property type="entry name" value="Kelch-typ_b-propeller"/>
</dbReference>